<evidence type="ECO:0000313" key="4">
    <source>
        <dbReference type="Proteomes" id="UP001275084"/>
    </source>
</evidence>
<dbReference type="EMBL" id="JAUIQD010000001">
    <property type="protein sequence ID" value="KAK3363204.1"/>
    <property type="molecule type" value="Genomic_DNA"/>
</dbReference>
<keyword evidence="2" id="KW-0812">Transmembrane</keyword>
<evidence type="ECO:0000313" key="3">
    <source>
        <dbReference type="EMBL" id="KAK3363204.1"/>
    </source>
</evidence>
<proteinExistence type="predicted"/>
<organism evidence="3 4">
    <name type="scientific">Lasiosphaeria hispida</name>
    <dbReference type="NCBI Taxonomy" id="260671"/>
    <lineage>
        <taxon>Eukaryota</taxon>
        <taxon>Fungi</taxon>
        <taxon>Dikarya</taxon>
        <taxon>Ascomycota</taxon>
        <taxon>Pezizomycotina</taxon>
        <taxon>Sordariomycetes</taxon>
        <taxon>Sordariomycetidae</taxon>
        <taxon>Sordariales</taxon>
        <taxon>Lasiosphaeriaceae</taxon>
        <taxon>Lasiosphaeria</taxon>
    </lineage>
</organism>
<feature type="region of interest" description="Disordered" evidence="1">
    <location>
        <begin position="301"/>
        <end position="349"/>
    </location>
</feature>
<dbReference type="Proteomes" id="UP001275084">
    <property type="component" value="Unassembled WGS sequence"/>
</dbReference>
<reference evidence="3" key="2">
    <citation type="submission" date="2023-06" db="EMBL/GenBank/DDBJ databases">
        <authorList>
            <consortium name="Lawrence Berkeley National Laboratory"/>
            <person name="Haridas S."/>
            <person name="Hensen N."/>
            <person name="Bonometti L."/>
            <person name="Westerberg I."/>
            <person name="Brannstrom I.O."/>
            <person name="Guillou S."/>
            <person name="Cros-Aarteil S."/>
            <person name="Calhoun S."/>
            <person name="Kuo A."/>
            <person name="Mondo S."/>
            <person name="Pangilinan J."/>
            <person name="Riley R."/>
            <person name="Labutti K."/>
            <person name="Andreopoulos B."/>
            <person name="Lipzen A."/>
            <person name="Chen C."/>
            <person name="Yanf M."/>
            <person name="Daum C."/>
            <person name="Ng V."/>
            <person name="Clum A."/>
            <person name="Steindorff A."/>
            <person name="Ohm R."/>
            <person name="Martin F."/>
            <person name="Silar P."/>
            <person name="Natvig D."/>
            <person name="Lalanne C."/>
            <person name="Gautier V."/>
            <person name="Ament-Velasquez S.L."/>
            <person name="Kruys A."/>
            <person name="Hutchinson M.I."/>
            <person name="Powell A.J."/>
            <person name="Barry K."/>
            <person name="Miller A.N."/>
            <person name="Grigoriev I.V."/>
            <person name="Debuchy R."/>
            <person name="Gladieux P."/>
            <person name="Thoren M.H."/>
            <person name="Johannesson H."/>
        </authorList>
    </citation>
    <scope>NUCLEOTIDE SEQUENCE</scope>
    <source>
        <strain evidence="3">CBS 955.72</strain>
    </source>
</reference>
<gene>
    <name evidence="3" type="ORF">B0T25DRAFT_562229</name>
</gene>
<evidence type="ECO:0000256" key="1">
    <source>
        <dbReference type="SAM" id="MobiDB-lite"/>
    </source>
</evidence>
<evidence type="ECO:0000256" key="2">
    <source>
        <dbReference type="SAM" id="Phobius"/>
    </source>
</evidence>
<accession>A0AAJ0HV62</accession>
<keyword evidence="2" id="KW-0472">Membrane</keyword>
<feature type="compositionally biased region" description="Polar residues" evidence="1">
    <location>
        <begin position="340"/>
        <end position="349"/>
    </location>
</feature>
<sequence>MADTYKYFGLSCPSGGSFYICENNTTEFIGCCTTDPCTAAYNGRCPTANLRASSFSADSYTDLPRQDCDDDQSFNIWYTCKFNKPPFMGCCASNPCASGVCAAKDLRPAKLSTETDLRAAFLRSGTSPSASGISTASATASAVPIVSGSTGLSGGAIGGIVVGAAVVVVLIVAAVMYKCGWHARRKKERLETAVPNGMAYNDGLSSLEPPMTAGLGIKSGVYRDSYLSGTTRYTQHPSPRPDGSYPPSYDAKGRQSSQQFQPSPQTHQGHFSYAPDSYSNGNSGGPVELPVAFPAVQELPAEGPTRTNHHVSLMPSSHSGPSTPLTVTPISSPRPEEHQWSPNNQQNRI</sequence>
<feature type="compositionally biased region" description="Polar residues" evidence="1">
    <location>
        <begin position="314"/>
        <end position="331"/>
    </location>
</feature>
<dbReference type="AlphaFoldDB" id="A0AAJ0HV62"/>
<keyword evidence="2" id="KW-1133">Transmembrane helix</keyword>
<protein>
    <submittedName>
        <fullName evidence="3">Uncharacterized protein</fullName>
    </submittedName>
</protein>
<feature type="region of interest" description="Disordered" evidence="1">
    <location>
        <begin position="229"/>
        <end position="286"/>
    </location>
</feature>
<feature type="compositionally biased region" description="Low complexity" evidence="1">
    <location>
        <begin position="255"/>
        <end position="265"/>
    </location>
</feature>
<reference evidence="3" key="1">
    <citation type="journal article" date="2023" name="Mol. Phylogenet. Evol.">
        <title>Genome-scale phylogeny and comparative genomics of the fungal order Sordariales.</title>
        <authorList>
            <person name="Hensen N."/>
            <person name="Bonometti L."/>
            <person name="Westerberg I."/>
            <person name="Brannstrom I.O."/>
            <person name="Guillou S."/>
            <person name="Cros-Aarteil S."/>
            <person name="Calhoun S."/>
            <person name="Haridas S."/>
            <person name="Kuo A."/>
            <person name="Mondo S."/>
            <person name="Pangilinan J."/>
            <person name="Riley R."/>
            <person name="LaButti K."/>
            <person name="Andreopoulos B."/>
            <person name="Lipzen A."/>
            <person name="Chen C."/>
            <person name="Yan M."/>
            <person name="Daum C."/>
            <person name="Ng V."/>
            <person name="Clum A."/>
            <person name="Steindorff A."/>
            <person name="Ohm R.A."/>
            <person name="Martin F."/>
            <person name="Silar P."/>
            <person name="Natvig D.O."/>
            <person name="Lalanne C."/>
            <person name="Gautier V."/>
            <person name="Ament-Velasquez S.L."/>
            <person name="Kruys A."/>
            <person name="Hutchinson M.I."/>
            <person name="Powell A.J."/>
            <person name="Barry K."/>
            <person name="Miller A.N."/>
            <person name="Grigoriev I.V."/>
            <person name="Debuchy R."/>
            <person name="Gladieux P."/>
            <person name="Hiltunen Thoren M."/>
            <person name="Johannesson H."/>
        </authorList>
    </citation>
    <scope>NUCLEOTIDE SEQUENCE</scope>
    <source>
        <strain evidence="3">CBS 955.72</strain>
    </source>
</reference>
<comment type="caution">
    <text evidence="3">The sequence shown here is derived from an EMBL/GenBank/DDBJ whole genome shotgun (WGS) entry which is preliminary data.</text>
</comment>
<keyword evidence="4" id="KW-1185">Reference proteome</keyword>
<name>A0AAJ0HV62_9PEZI</name>
<feature type="transmembrane region" description="Helical" evidence="2">
    <location>
        <begin position="156"/>
        <end position="177"/>
    </location>
</feature>